<name>A0A318T5Z2_9HYPH</name>
<comment type="caution">
    <text evidence="6">The sequence shown here is derived from an EMBL/GenBank/DDBJ whole genome shotgun (WGS) entry which is preliminary data.</text>
</comment>
<dbReference type="PANTHER" id="PTHR32308:SF0">
    <property type="entry name" value="HPCH_HPAI ALDOLASE_CITRATE LYASE DOMAIN-CONTAINING PROTEIN"/>
    <property type="match status" value="1"/>
</dbReference>
<dbReference type="InterPro" id="IPR040442">
    <property type="entry name" value="Pyrv_kinase-like_dom_sf"/>
</dbReference>
<evidence type="ECO:0000256" key="4">
    <source>
        <dbReference type="ARBA" id="ARBA00022842"/>
    </source>
</evidence>
<reference evidence="6 7" key="1">
    <citation type="submission" date="2018-06" db="EMBL/GenBank/DDBJ databases">
        <title>Genomic Encyclopedia of Type Strains, Phase III (KMG-III): the genomes of soil and plant-associated and newly described type strains.</title>
        <authorList>
            <person name="Whitman W."/>
        </authorList>
    </citation>
    <scope>NUCLEOTIDE SEQUENCE [LARGE SCALE GENOMIC DNA]</scope>
    <source>
        <strain evidence="6 7">ORS 1419</strain>
    </source>
</reference>
<evidence type="ECO:0000313" key="6">
    <source>
        <dbReference type="EMBL" id="PYE89704.1"/>
    </source>
</evidence>
<dbReference type="EMBL" id="QJTF01000003">
    <property type="protein sequence ID" value="PYE89704.1"/>
    <property type="molecule type" value="Genomic_DNA"/>
</dbReference>
<dbReference type="RefSeq" id="WP_110749224.1">
    <property type="nucleotide sequence ID" value="NZ_QJTF01000003.1"/>
</dbReference>
<evidence type="ECO:0000256" key="3">
    <source>
        <dbReference type="ARBA" id="ARBA00022723"/>
    </source>
</evidence>
<dbReference type="Pfam" id="PF03328">
    <property type="entry name" value="HpcH_HpaI"/>
    <property type="match status" value="1"/>
</dbReference>
<keyword evidence="3" id="KW-0479">Metal-binding</keyword>
<gene>
    <name evidence="6" type="ORF">C7477_103213</name>
</gene>
<dbReference type="InterPro" id="IPR005000">
    <property type="entry name" value="Aldolase/citrate-lyase_domain"/>
</dbReference>
<dbReference type="Proteomes" id="UP000247454">
    <property type="component" value="Unassembled WGS sequence"/>
</dbReference>
<dbReference type="PIRSF" id="PIRSF015582">
    <property type="entry name" value="Cit_lyase_B"/>
    <property type="match status" value="1"/>
</dbReference>
<dbReference type="GO" id="GO:0016829">
    <property type="term" value="F:lyase activity"/>
    <property type="evidence" value="ECO:0007669"/>
    <property type="project" value="UniProtKB-KW"/>
</dbReference>
<proteinExistence type="inferred from homology"/>
<dbReference type="SUPFAM" id="SSF51621">
    <property type="entry name" value="Phosphoenolpyruvate/pyruvate domain"/>
    <property type="match status" value="1"/>
</dbReference>
<keyword evidence="6" id="KW-0456">Lyase</keyword>
<keyword evidence="7" id="KW-1185">Reference proteome</keyword>
<feature type="domain" description="HpcH/HpaI aldolase/citrate lyase" evidence="5">
    <location>
        <begin position="2"/>
        <end position="225"/>
    </location>
</feature>
<protein>
    <submittedName>
        <fullName evidence="6">Citrate lyase subunit beta/citryl-CoA lyase</fullName>
    </submittedName>
</protein>
<dbReference type="GO" id="GO:0000287">
    <property type="term" value="F:magnesium ion binding"/>
    <property type="evidence" value="ECO:0007669"/>
    <property type="project" value="TreeGrafter"/>
</dbReference>
<evidence type="ECO:0000313" key="7">
    <source>
        <dbReference type="Proteomes" id="UP000247454"/>
    </source>
</evidence>
<organism evidence="6 7">
    <name type="scientific">Phyllobacterium leguminum</name>
    <dbReference type="NCBI Taxonomy" id="314237"/>
    <lineage>
        <taxon>Bacteria</taxon>
        <taxon>Pseudomonadati</taxon>
        <taxon>Pseudomonadota</taxon>
        <taxon>Alphaproteobacteria</taxon>
        <taxon>Hyphomicrobiales</taxon>
        <taxon>Phyllobacteriaceae</taxon>
        <taxon>Phyllobacterium</taxon>
    </lineage>
</organism>
<sequence length="234" mass="24507">MRSLLLVPDDSDRKLEDALSSGADALVLDLHSVTPSPGEAARARIASFLRSASKDGPRLYVKISGLDSALADDDLAAIMPARPHGVVLPRCDSAANVVKLSARLNVHEAEAGLPEGVTEIIAITTGTAIGTLSMASYRGCTPRLVGLGWDAEGLAAIIGARTMHDENGCYTDPFRLARTLTLFGAKAADVAAIDTACILQDEAELRKDCAIARRDGFTAKLAIHPAQVPIINAA</sequence>
<evidence type="ECO:0000256" key="2">
    <source>
        <dbReference type="ARBA" id="ARBA00005568"/>
    </source>
</evidence>
<dbReference type="InterPro" id="IPR011206">
    <property type="entry name" value="Citrate_lyase_beta/mcl1/mcl2"/>
</dbReference>
<dbReference type="GO" id="GO:0006107">
    <property type="term" value="P:oxaloacetate metabolic process"/>
    <property type="evidence" value="ECO:0007669"/>
    <property type="project" value="TreeGrafter"/>
</dbReference>
<dbReference type="AlphaFoldDB" id="A0A318T5Z2"/>
<dbReference type="InterPro" id="IPR015813">
    <property type="entry name" value="Pyrv/PenolPyrv_kinase-like_dom"/>
</dbReference>
<comment type="cofactor">
    <cofactor evidence="1">
        <name>Mg(2+)</name>
        <dbReference type="ChEBI" id="CHEBI:18420"/>
    </cofactor>
</comment>
<dbReference type="Gene3D" id="3.20.20.60">
    <property type="entry name" value="Phosphoenolpyruvate-binding domains"/>
    <property type="match status" value="1"/>
</dbReference>
<dbReference type="OrthoDB" id="9800547at2"/>
<comment type="similarity">
    <text evidence="2">Belongs to the HpcH/HpaI aldolase family.</text>
</comment>
<dbReference type="PANTHER" id="PTHR32308">
    <property type="entry name" value="LYASE BETA SUBUNIT, PUTATIVE (AFU_ORTHOLOGUE AFUA_4G13030)-RELATED"/>
    <property type="match status" value="1"/>
</dbReference>
<accession>A0A318T5Z2</accession>
<evidence type="ECO:0000256" key="1">
    <source>
        <dbReference type="ARBA" id="ARBA00001946"/>
    </source>
</evidence>
<evidence type="ECO:0000259" key="5">
    <source>
        <dbReference type="Pfam" id="PF03328"/>
    </source>
</evidence>
<keyword evidence="4" id="KW-0460">Magnesium</keyword>